<evidence type="ECO:0000256" key="4">
    <source>
        <dbReference type="ARBA" id="ARBA00022679"/>
    </source>
</evidence>
<dbReference type="PROSITE" id="PS00092">
    <property type="entry name" value="N6_MTASE"/>
    <property type="match status" value="1"/>
</dbReference>
<keyword evidence="8" id="KW-0175">Coiled coil</keyword>
<gene>
    <name evidence="11" type="primary">hsdM</name>
    <name evidence="11" type="ORF">GCM10017783_11980</name>
</gene>
<dbReference type="Proteomes" id="UP000632154">
    <property type="component" value="Unassembled WGS sequence"/>
</dbReference>
<feature type="coiled-coil region" evidence="8">
    <location>
        <begin position="475"/>
        <end position="502"/>
    </location>
</feature>
<evidence type="ECO:0000313" key="12">
    <source>
        <dbReference type="Proteomes" id="UP000632154"/>
    </source>
</evidence>
<dbReference type="PANTHER" id="PTHR42933">
    <property type="entry name" value="SLR6095 PROTEIN"/>
    <property type="match status" value="1"/>
</dbReference>
<comment type="caution">
    <text evidence="11">The sequence shown here is derived from an EMBL/GenBank/DDBJ whole genome shotgun (WGS) entry which is preliminary data.</text>
</comment>
<evidence type="ECO:0000256" key="1">
    <source>
        <dbReference type="ARBA" id="ARBA00006594"/>
    </source>
</evidence>
<dbReference type="InterPro" id="IPR003356">
    <property type="entry name" value="DNA_methylase_A-5"/>
</dbReference>
<dbReference type="InterPro" id="IPR029063">
    <property type="entry name" value="SAM-dependent_MTases_sf"/>
</dbReference>
<accession>A0ABQ3K431</accession>
<keyword evidence="6" id="KW-0680">Restriction system</keyword>
<dbReference type="SUPFAM" id="SSF53335">
    <property type="entry name" value="S-adenosyl-L-methionine-dependent methyltransferases"/>
    <property type="match status" value="1"/>
</dbReference>
<dbReference type="NCBIfam" id="TIGR00497">
    <property type="entry name" value="hsdM"/>
    <property type="match status" value="1"/>
</dbReference>
<evidence type="ECO:0000256" key="7">
    <source>
        <dbReference type="ARBA" id="ARBA00047942"/>
    </source>
</evidence>
<evidence type="ECO:0000259" key="9">
    <source>
        <dbReference type="Pfam" id="PF02384"/>
    </source>
</evidence>
<protein>
    <recommendedName>
        <fullName evidence="2">site-specific DNA-methyltransferase (adenine-specific)</fullName>
        <ecNumber evidence="2">2.1.1.72</ecNumber>
    </recommendedName>
</protein>
<dbReference type="InterPro" id="IPR004546">
    <property type="entry name" value="Restrct_endonuc_T1M"/>
</dbReference>
<dbReference type="EC" id="2.1.1.72" evidence="2"/>
<dbReference type="InterPro" id="IPR022749">
    <property type="entry name" value="D12N6_MeTrfase_N"/>
</dbReference>
<proteinExistence type="inferred from homology"/>
<dbReference type="InterPro" id="IPR051537">
    <property type="entry name" value="DNA_Adenine_Mtase"/>
</dbReference>
<name>A0ABQ3K431_9DEIO</name>
<keyword evidence="3" id="KW-0489">Methyltransferase</keyword>
<dbReference type="PRINTS" id="PR00507">
    <property type="entry name" value="N12N6MTFRASE"/>
</dbReference>
<sequence>MSLLIDQSEINAILWRACDTFRGTVDPSEYKNYLLTMLFVKYISDVWQDHYDALKAEYGDDEDRIRRRLERDRFVMPEGTLFKDLYAQRNADNLGEIIDQALLAIEDANKGKLSGVFRNISFNSEAALGQTKERNIRLKNLLEDFNHPKLDLRPSRIGNLDIIGNAYEYLIGRFAAGAGKKAGEFYTPPEVSDLMARLTAPQPGERIYDPTCGSGSLLIKCAQYVQAQGSHDYAIYGQEQNGSTYALARMNMFLHGVDDARIEWGDTIRNPLHLEDDRLMKFEVVVANPPFSLDKWGADDVSSDRHHRFERGIPPKGKGDYAFISHMLASLAEVNSRMVVVVPHGVLFRGSAEGKIRTRLIQEGLLDAVIGLPTNLFFGTGIPAALLVFRKGAEARNNGQEDVLFIDASREFAAGKNQNQLREADLQKIVDTYRQRQDVEKYARLVPVDEIAANDYNLNIPRYVDTSEEAEAIDLQAVQTEINALESQWQQQRQKMAEYLKELGLG</sequence>
<keyword evidence="12" id="KW-1185">Reference proteome</keyword>
<feature type="domain" description="N6 adenine-specific DNA methyltransferase N-terminal" evidence="10">
    <location>
        <begin position="11"/>
        <end position="145"/>
    </location>
</feature>
<dbReference type="Gene3D" id="1.20.1260.30">
    <property type="match status" value="1"/>
</dbReference>
<dbReference type="PANTHER" id="PTHR42933:SF3">
    <property type="entry name" value="TYPE I RESTRICTION ENZYME MJAVIII METHYLASE SUBUNIT"/>
    <property type="match status" value="1"/>
</dbReference>
<dbReference type="Gene3D" id="3.40.50.150">
    <property type="entry name" value="Vaccinia Virus protein VP39"/>
    <property type="match status" value="1"/>
</dbReference>
<dbReference type="RefSeq" id="WP_189642762.1">
    <property type="nucleotide sequence ID" value="NZ_BNAL01000011.1"/>
</dbReference>
<dbReference type="Pfam" id="PF02384">
    <property type="entry name" value="N6_Mtase"/>
    <property type="match status" value="1"/>
</dbReference>
<organism evidence="11 12">
    <name type="scientific">Deinococcus piscis</name>
    <dbReference type="NCBI Taxonomy" id="394230"/>
    <lineage>
        <taxon>Bacteria</taxon>
        <taxon>Thermotogati</taxon>
        <taxon>Deinococcota</taxon>
        <taxon>Deinococci</taxon>
        <taxon>Deinococcales</taxon>
        <taxon>Deinococcaceae</taxon>
        <taxon>Deinococcus</taxon>
    </lineage>
</organism>
<dbReference type="InterPro" id="IPR038333">
    <property type="entry name" value="T1MK-like_N_sf"/>
</dbReference>
<keyword evidence="5" id="KW-0949">S-adenosyl-L-methionine</keyword>
<evidence type="ECO:0000256" key="6">
    <source>
        <dbReference type="ARBA" id="ARBA00022747"/>
    </source>
</evidence>
<dbReference type="InterPro" id="IPR002052">
    <property type="entry name" value="DNA_methylase_N6_adenine_CS"/>
</dbReference>
<evidence type="ECO:0000313" key="11">
    <source>
        <dbReference type="EMBL" id="GHG01335.1"/>
    </source>
</evidence>
<evidence type="ECO:0000256" key="2">
    <source>
        <dbReference type="ARBA" id="ARBA00011900"/>
    </source>
</evidence>
<evidence type="ECO:0000256" key="8">
    <source>
        <dbReference type="SAM" id="Coils"/>
    </source>
</evidence>
<evidence type="ECO:0000259" key="10">
    <source>
        <dbReference type="Pfam" id="PF12161"/>
    </source>
</evidence>
<dbReference type="Pfam" id="PF12161">
    <property type="entry name" value="HsdM_N"/>
    <property type="match status" value="1"/>
</dbReference>
<dbReference type="EMBL" id="BNAL01000011">
    <property type="protein sequence ID" value="GHG01335.1"/>
    <property type="molecule type" value="Genomic_DNA"/>
</dbReference>
<comment type="catalytic activity">
    <reaction evidence="7">
        <text>a 2'-deoxyadenosine in DNA + S-adenosyl-L-methionine = an N(6)-methyl-2'-deoxyadenosine in DNA + S-adenosyl-L-homocysteine + H(+)</text>
        <dbReference type="Rhea" id="RHEA:15197"/>
        <dbReference type="Rhea" id="RHEA-COMP:12418"/>
        <dbReference type="Rhea" id="RHEA-COMP:12419"/>
        <dbReference type="ChEBI" id="CHEBI:15378"/>
        <dbReference type="ChEBI" id="CHEBI:57856"/>
        <dbReference type="ChEBI" id="CHEBI:59789"/>
        <dbReference type="ChEBI" id="CHEBI:90615"/>
        <dbReference type="ChEBI" id="CHEBI:90616"/>
        <dbReference type="EC" id="2.1.1.72"/>
    </reaction>
</comment>
<reference evidence="12" key="1">
    <citation type="journal article" date="2019" name="Int. J. Syst. Evol. Microbiol.">
        <title>The Global Catalogue of Microorganisms (GCM) 10K type strain sequencing project: providing services to taxonomists for standard genome sequencing and annotation.</title>
        <authorList>
            <consortium name="The Broad Institute Genomics Platform"/>
            <consortium name="The Broad Institute Genome Sequencing Center for Infectious Disease"/>
            <person name="Wu L."/>
            <person name="Ma J."/>
        </authorList>
    </citation>
    <scope>NUCLEOTIDE SEQUENCE [LARGE SCALE GENOMIC DNA]</scope>
    <source>
        <strain evidence="12">CGMCC 1.18439</strain>
    </source>
</reference>
<comment type="similarity">
    <text evidence="1">Belongs to the N(4)/N(6)-methyltransferase family.</text>
</comment>
<evidence type="ECO:0000256" key="5">
    <source>
        <dbReference type="ARBA" id="ARBA00022691"/>
    </source>
</evidence>
<keyword evidence="4" id="KW-0808">Transferase</keyword>
<feature type="domain" description="DNA methylase adenine-specific" evidence="9">
    <location>
        <begin position="161"/>
        <end position="471"/>
    </location>
</feature>
<evidence type="ECO:0000256" key="3">
    <source>
        <dbReference type="ARBA" id="ARBA00022603"/>
    </source>
</evidence>